<sequence length="537" mass="61056">METGIFLDEGNMGQSEDFNWLGILKVYLDDGDGVQVAVTGIVLVKPKYAVASADDVVRIPRSVFQTETQAMFIASGDTIVHFTPLQYITHPEYELATYNTIALVELDVGEKNPLIPICFPAGAYDSSYLYFVGYTDENKIVEKVIYRIEYVGKPDCEDFYAREGLRDVSREPTSYVCGAWRNASENCVWDTGMALVSNNSGWFTLIGLSIHGPGCAAPARFINIPNYITWINQVTKEKNEEDEMEDSHYDLRSEWDMDNIPMHKTFTGRKALPKTWPIGGVTKHDYIMYPFDTSGARQISHFNIEPHWDEEGVIAIFPFNQTKEMFLHACKKARVLMYREYLELNAQHVFGSATYKISMYDLLLIACSCVTIEVECVDRSEALLSFKETFAFSGDGTGVTTPPDLLRYYRLNERAEKPSNRTTPDLKPSIISLHHTKGSVLNYDLYIKFTFRNTAKLKVKMFGEPRQHTSPTMPLHRLPEAARKQFEKPRKSRRRKPQGPYWGLSQNVVDKSIKGVTLEAEHTMAAEIEDAEVVQLT</sequence>
<dbReference type="PANTHER" id="PTHR24260">
    <property type="match status" value="1"/>
</dbReference>
<evidence type="ECO:0000259" key="2">
    <source>
        <dbReference type="Pfam" id="PF00089"/>
    </source>
</evidence>
<dbReference type="Pfam" id="PF00089">
    <property type="entry name" value="Trypsin"/>
    <property type="match status" value="1"/>
</dbReference>
<dbReference type="GO" id="GO:0006508">
    <property type="term" value="P:proteolysis"/>
    <property type="evidence" value="ECO:0007669"/>
    <property type="project" value="InterPro"/>
</dbReference>
<dbReference type="SUPFAM" id="SSF50494">
    <property type="entry name" value="Trypsin-like serine proteases"/>
    <property type="match status" value="1"/>
</dbReference>
<protein>
    <recommendedName>
        <fullName evidence="2">Peptidase S1 domain-containing protein</fullName>
    </recommendedName>
</protein>
<evidence type="ECO:0000313" key="3">
    <source>
        <dbReference type="EMBL" id="PZC70497.1"/>
    </source>
</evidence>
<dbReference type="AlphaFoldDB" id="A0A2W1BAP2"/>
<dbReference type="InterPro" id="IPR001254">
    <property type="entry name" value="Trypsin_dom"/>
</dbReference>
<feature type="domain" description="Peptidase S1" evidence="2">
    <location>
        <begin position="40"/>
        <end position="231"/>
    </location>
</feature>
<name>A0A2W1BAP2_HELAM</name>
<reference evidence="3 4" key="1">
    <citation type="journal article" date="2017" name="BMC Biol.">
        <title>Genomic innovations, transcriptional plasticity and gene loss underlying the evolution and divergence of two highly polyphagous and invasive Helicoverpa pest species.</title>
        <authorList>
            <person name="Pearce S.L."/>
            <person name="Clarke D.F."/>
            <person name="East P.D."/>
            <person name="Elfekih S."/>
            <person name="Gordon K.H."/>
            <person name="Jermiin L.S."/>
            <person name="McGaughran A."/>
            <person name="Oakeshott J.G."/>
            <person name="Papanikolaou A."/>
            <person name="Perera O.P."/>
            <person name="Rane R.V."/>
            <person name="Richards S."/>
            <person name="Tay W.T."/>
            <person name="Walsh T.K."/>
            <person name="Anderson A."/>
            <person name="Anderson C.J."/>
            <person name="Asgari S."/>
            <person name="Board P.G."/>
            <person name="Bretschneider A."/>
            <person name="Campbell P.M."/>
            <person name="Chertemps T."/>
            <person name="Christeller J.T."/>
            <person name="Coppin C.W."/>
            <person name="Downes S.J."/>
            <person name="Duan G."/>
            <person name="Farnsworth C.A."/>
            <person name="Good R.T."/>
            <person name="Han L.B."/>
            <person name="Han Y.C."/>
            <person name="Hatje K."/>
            <person name="Horne I."/>
            <person name="Huang Y.P."/>
            <person name="Hughes D.S."/>
            <person name="Jacquin-Joly E."/>
            <person name="James W."/>
            <person name="Jhangiani S."/>
            <person name="Kollmar M."/>
            <person name="Kuwar S.S."/>
            <person name="Li S."/>
            <person name="Liu N.Y."/>
            <person name="Maibeche M.T."/>
            <person name="Miller J.R."/>
            <person name="Montagne N."/>
            <person name="Perry T."/>
            <person name="Qu J."/>
            <person name="Song S.V."/>
            <person name="Sutton G.G."/>
            <person name="Vogel H."/>
            <person name="Walenz B.P."/>
            <person name="Xu W."/>
            <person name="Zhang H.J."/>
            <person name="Zou Z."/>
            <person name="Batterham P."/>
            <person name="Edwards O.R."/>
            <person name="Feyereisen R."/>
            <person name="Gibbs R.A."/>
            <person name="Heckel D.G."/>
            <person name="McGrath A."/>
            <person name="Robin C."/>
            <person name="Scherer S.E."/>
            <person name="Worley K.C."/>
            <person name="Wu Y.D."/>
        </authorList>
    </citation>
    <scope>NUCLEOTIDE SEQUENCE [LARGE SCALE GENOMIC DNA]</scope>
    <source>
        <strain evidence="3">Harm_GR_Male_#8</strain>
        <tissue evidence="3">Whole organism</tissue>
    </source>
</reference>
<feature type="compositionally biased region" description="Basic and acidic residues" evidence="1">
    <location>
        <begin position="477"/>
        <end position="489"/>
    </location>
</feature>
<dbReference type="Proteomes" id="UP000249218">
    <property type="component" value="Unassembled WGS sequence"/>
</dbReference>
<evidence type="ECO:0000313" key="4">
    <source>
        <dbReference type="Proteomes" id="UP000249218"/>
    </source>
</evidence>
<organism evidence="3 4">
    <name type="scientific">Helicoverpa armigera</name>
    <name type="common">Cotton bollworm</name>
    <name type="synonym">Heliothis armigera</name>
    <dbReference type="NCBI Taxonomy" id="29058"/>
    <lineage>
        <taxon>Eukaryota</taxon>
        <taxon>Metazoa</taxon>
        <taxon>Ecdysozoa</taxon>
        <taxon>Arthropoda</taxon>
        <taxon>Hexapoda</taxon>
        <taxon>Insecta</taxon>
        <taxon>Pterygota</taxon>
        <taxon>Neoptera</taxon>
        <taxon>Endopterygota</taxon>
        <taxon>Lepidoptera</taxon>
        <taxon>Glossata</taxon>
        <taxon>Ditrysia</taxon>
        <taxon>Noctuoidea</taxon>
        <taxon>Noctuidae</taxon>
        <taxon>Heliothinae</taxon>
        <taxon>Helicoverpa</taxon>
    </lineage>
</organism>
<feature type="region of interest" description="Disordered" evidence="1">
    <location>
        <begin position="465"/>
        <end position="503"/>
    </location>
</feature>
<dbReference type="Gene3D" id="2.40.10.10">
    <property type="entry name" value="Trypsin-like serine proteases"/>
    <property type="match status" value="1"/>
</dbReference>
<dbReference type="InterPro" id="IPR043504">
    <property type="entry name" value="Peptidase_S1_PA_chymotrypsin"/>
</dbReference>
<proteinExistence type="predicted"/>
<dbReference type="EMBL" id="KZ150580">
    <property type="protein sequence ID" value="PZC70497.1"/>
    <property type="molecule type" value="Genomic_DNA"/>
</dbReference>
<evidence type="ECO:0000256" key="1">
    <source>
        <dbReference type="SAM" id="MobiDB-lite"/>
    </source>
</evidence>
<dbReference type="GO" id="GO:0004252">
    <property type="term" value="F:serine-type endopeptidase activity"/>
    <property type="evidence" value="ECO:0007669"/>
    <property type="project" value="InterPro"/>
</dbReference>
<keyword evidence="4" id="KW-1185">Reference proteome</keyword>
<accession>A0A2W1BAP2</accession>
<dbReference type="OrthoDB" id="6924245at2759"/>
<gene>
    <name evidence="3" type="primary">HaOG215827</name>
    <name evidence="3" type="ORF">B5X24_HaOG215827</name>
</gene>
<dbReference type="InterPro" id="IPR051333">
    <property type="entry name" value="CLIP_Serine_Protease"/>
</dbReference>
<feature type="non-terminal residue" evidence="3">
    <location>
        <position position="537"/>
    </location>
</feature>
<dbReference type="InterPro" id="IPR009003">
    <property type="entry name" value="Peptidase_S1_PA"/>
</dbReference>
<dbReference type="PANTHER" id="PTHR24260:SF132">
    <property type="entry name" value="PEPTIDASE S1 DOMAIN-CONTAINING PROTEIN"/>
    <property type="match status" value="1"/>
</dbReference>